<evidence type="ECO:0000313" key="2">
    <source>
        <dbReference type="EMBL" id="EFQ86145.1"/>
    </source>
</evidence>
<organism evidence="3">
    <name type="scientific">Pyrenophora teres f. teres (strain 0-1)</name>
    <name type="common">Barley net blotch fungus</name>
    <name type="synonym">Drechslera teres f. teres</name>
    <dbReference type="NCBI Taxonomy" id="861557"/>
    <lineage>
        <taxon>Eukaryota</taxon>
        <taxon>Fungi</taxon>
        <taxon>Dikarya</taxon>
        <taxon>Ascomycota</taxon>
        <taxon>Pezizomycotina</taxon>
        <taxon>Dothideomycetes</taxon>
        <taxon>Pleosporomycetidae</taxon>
        <taxon>Pleosporales</taxon>
        <taxon>Pleosporineae</taxon>
        <taxon>Pleosporaceae</taxon>
        <taxon>Pyrenophora</taxon>
    </lineage>
</organism>
<name>E3S7A4_PYRTT</name>
<dbReference type="GO" id="GO:0031177">
    <property type="term" value="F:phosphopantetheine binding"/>
    <property type="evidence" value="ECO:0007669"/>
    <property type="project" value="TreeGrafter"/>
</dbReference>
<dbReference type="AlphaFoldDB" id="E3S7A4"/>
<gene>
    <name evidence="2" type="ORF">PTT_18689</name>
</gene>
<accession>E3S7A4</accession>
<dbReference type="Pfam" id="PF00668">
    <property type="entry name" value="Condensation"/>
    <property type="match status" value="1"/>
</dbReference>
<feature type="domain" description="Condensation" evidence="1">
    <location>
        <begin position="4"/>
        <end position="123"/>
    </location>
</feature>
<dbReference type="Gene3D" id="3.30.559.30">
    <property type="entry name" value="Nonribosomal peptide synthetase, condensation domain"/>
    <property type="match status" value="1"/>
</dbReference>
<evidence type="ECO:0000259" key="1">
    <source>
        <dbReference type="Pfam" id="PF00668"/>
    </source>
</evidence>
<keyword evidence="3" id="KW-1185">Reference proteome</keyword>
<feature type="non-terminal residue" evidence="2">
    <location>
        <position position="125"/>
    </location>
</feature>
<dbReference type="HOGENOM" id="CLU_1998049_0_0_1"/>
<dbReference type="SUPFAM" id="SSF52777">
    <property type="entry name" value="CoA-dependent acyltransferases"/>
    <property type="match status" value="1"/>
</dbReference>
<dbReference type="GO" id="GO:0044550">
    <property type="term" value="P:secondary metabolite biosynthetic process"/>
    <property type="evidence" value="ECO:0007669"/>
    <property type="project" value="TreeGrafter"/>
</dbReference>
<dbReference type="EMBL" id="GL537528">
    <property type="protein sequence ID" value="EFQ86145.1"/>
    <property type="molecule type" value="Genomic_DNA"/>
</dbReference>
<dbReference type="GO" id="GO:0043041">
    <property type="term" value="P:amino acid activation for nonribosomal peptide biosynthetic process"/>
    <property type="evidence" value="ECO:0007669"/>
    <property type="project" value="TreeGrafter"/>
</dbReference>
<dbReference type="STRING" id="861557.E3S7A4"/>
<dbReference type="KEGG" id="pte:PTT_18689"/>
<reference evidence="2 3" key="1">
    <citation type="journal article" date="2010" name="Genome Biol.">
        <title>A first genome assembly of the barley fungal pathogen Pyrenophora teres f. teres.</title>
        <authorList>
            <person name="Ellwood S.R."/>
            <person name="Liu Z."/>
            <person name="Syme R.A."/>
            <person name="Lai Z."/>
            <person name="Hane J.K."/>
            <person name="Keiper F."/>
            <person name="Moffat C.S."/>
            <person name="Oliver R.P."/>
            <person name="Friesen T.L."/>
        </authorList>
    </citation>
    <scope>NUCLEOTIDE SEQUENCE [LARGE SCALE GENOMIC DNA]</scope>
    <source>
        <strain evidence="2 3">0-1</strain>
    </source>
</reference>
<dbReference type="PANTHER" id="PTHR45527">
    <property type="entry name" value="NONRIBOSOMAL PEPTIDE SYNTHETASE"/>
    <property type="match status" value="1"/>
</dbReference>
<dbReference type="GO" id="GO:0005737">
    <property type="term" value="C:cytoplasm"/>
    <property type="evidence" value="ECO:0007669"/>
    <property type="project" value="TreeGrafter"/>
</dbReference>
<dbReference type="eggNOG" id="KOG1178">
    <property type="taxonomic scope" value="Eukaryota"/>
</dbReference>
<sequence length="125" mass="14068">MQCLRIMVAEESFEELVQQVQAVVVASLANQDVPFENIVSKLKKDRDLSRHPLVQLAFVVHSQQDLGQLMLEGLKTETLQGVAASRFDLEFHFFQKPDGLQGDVVFSTDLYAPETIENMLAVFSN</sequence>
<dbReference type="Proteomes" id="UP000001067">
    <property type="component" value="Unassembled WGS sequence"/>
</dbReference>
<proteinExistence type="predicted"/>
<dbReference type="PANTHER" id="PTHR45527:SF1">
    <property type="entry name" value="FATTY ACID SYNTHASE"/>
    <property type="match status" value="1"/>
</dbReference>
<dbReference type="InterPro" id="IPR001242">
    <property type="entry name" value="Condensation_dom"/>
</dbReference>
<evidence type="ECO:0000313" key="3">
    <source>
        <dbReference type="Proteomes" id="UP000001067"/>
    </source>
</evidence>
<dbReference type="GO" id="GO:0003824">
    <property type="term" value="F:catalytic activity"/>
    <property type="evidence" value="ECO:0007669"/>
    <property type="project" value="InterPro"/>
</dbReference>
<protein>
    <recommendedName>
        <fullName evidence="1">Condensation domain-containing protein</fullName>
    </recommendedName>
</protein>